<dbReference type="AlphaFoldDB" id="A0A0M9BP10"/>
<proteinExistence type="inferred from homology"/>
<keyword evidence="3 4" id="KW-0732">Signal</keyword>
<dbReference type="PATRIC" id="fig|1705561.3.peg.2880"/>
<dbReference type="PANTHER" id="PTHR30061:SF50">
    <property type="entry name" value="MALTOSE_MALTODEXTRIN-BINDING PERIPLASMIC PROTEIN"/>
    <property type="match status" value="1"/>
</dbReference>
<dbReference type="GO" id="GO:0015768">
    <property type="term" value="P:maltose transport"/>
    <property type="evidence" value="ECO:0007669"/>
    <property type="project" value="TreeGrafter"/>
</dbReference>
<comment type="caution">
    <text evidence="5">The sequence shown here is derived from an EMBL/GenBank/DDBJ whole genome shotgun (WGS) entry which is preliminary data.</text>
</comment>
<dbReference type="GO" id="GO:0042956">
    <property type="term" value="P:maltodextrin transmembrane transport"/>
    <property type="evidence" value="ECO:0007669"/>
    <property type="project" value="TreeGrafter"/>
</dbReference>
<dbReference type="PANTHER" id="PTHR30061">
    <property type="entry name" value="MALTOSE-BINDING PERIPLASMIC PROTEIN"/>
    <property type="match status" value="1"/>
</dbReference>
<evidence type="ECO:0000256" key="1">
    <source>
        <dbReference type="ARBA" id="ARBA00008520"/>
    </source>
</evidence>
<name>A0A0M9BP10_9BACL</name>
<feature type="chain" id="PRO_5039165158" evidence="4">
    <location>
        <begin position="23"/>
        <end position="414"/>
    </location>
</feature>
<dbReference type="Gene3D" id="3.40.190.10">
    <property type="entry name" value="Periplasmic binding protein-like II"/>
    <property type="match status" value="2"/>
</dbReference>
<keyword evidence="2" id="KW-0813">Transport</keyword>
<dbReference type="Proteomes" id="UP000037688">
    <property type="component" value="Unassembled WGS sequence"/>
</dbReference>
<keyword evidence="6" id="KW-1185">Reference proteome</keyword>
<protein>
    <submittedName>
        <fullName evidence="5">ABC transporter substrate-binding protein</fullName>
    </submittedName>
</protein>
<evidence type="ECO:0000256" key="2">
    <source>
        <dbReference type="ARBA" id="ARBA00022448"/>
    </source>
</evidence>
<gene>
    <name evidence="5" type="ORF">AMS66_14755</name>
</gene>
<evidence type="ECO:0000256" key="4">
    <source>
        <dbReference type="SAM" id="SignalP"/>
    </source>
</evidence>
<sequence>MKRRWGLVLLTTMLFIFLTACSNNTDEGTGDGRNNVEKLAKITLFQSKVEIAESLENLASKYKKETGNEVEVWGSAGDSYITQLQTKLAANEGPTIFSVQQGVEAEKFASYFYDMTNESYAKYIVPNMELKIDDKIVGVPIGIEGFGLVYNKDLYDPSTVKDTKSLIQALEKFNADGINGLGLSQTAYFLIGHIINTPFALQEDPVAFIQKVNKGEVDLKEIPEFQEFSELMEAIRAYTVNPLEVTYDRQMGDLATGKTAIVHQGNWSYSMLADYGDINISMAPVPIVGNDKLEVGIPSGWVINNKASQEQITAANAFLEWLYTSETGKNTILNDFGFVPAVTTIEPTGLDPLSQQVYEAAQSGNIIPRAMNYFPQGIIINDLAPLASEFFLNPSMTPDQFLDKLRDVWLKAAN</sequence>
<dbReference type="PROSITE" id="PS51257">
    <property type="entry name" value="PROKAR_LIPOPROTEIN"/>
    <property type="match status" value="1"/>
</dbReference>
<dbReference type="EMBL" id="LITU01000059">
    <property type="protein sequence ID" value="KOY15889.1"/>
    <property type="molecule type" value="Genomic_DNA"/>
</dbReference>
<dbReference type="RefSeq" id="WP_053781500.1">
    <property type="nucleotide sequence ID" value="NZ_LITU01000059.1"/>
</dbReference>
<organism evidence="5 6">
    <name type="scientific">Paenibacillus xylanivorans</name>
    <dbReference type="NCBI Taxonomy" id="1705561"/>
    <lineage>
        <taxon>Bacteria</taxon>
        <taxon>Bacillati</taxon>
        <taxon>Bacillota</taxon>
        <taxon>Bacilli</taxon>
        <taxon>Bacillales</taxon>
        <taxon>Paenibacillaceae</taxon>
        <taxon>Paenibacillus</taxon>
    </lineage>
</organism>
<accession>A0A0M9BP10</accession>
<dbReference type="GO" id="GO:1901982">
    <property type="term" value="F:maltose binding"/>
    <property type="evidence" value="ECO:0007669"/>
    <property type="project" value="TreeGrafter"/>
</dbReference>
<evidence type="ECO:0000313" key="6">
    <source>
        <dbReference type="Proteomes" id="UP000037688"/>
    </source>
</evidence>
<comment type="similarity">
    <text evidence="1">Belongs to the bacterial solute-binding protein 1 family.</text>
</comment>
<dbReference type="InterPro" id="IPR006059">
    <property type="entry name" value="SBP"/>
</dbReference>
<dbReference type="SUPFAM" id="SSF53850">
    <property type="entry name" value="Periplasmic binding protein-like II"/>
    <property type="match status" value="1"/>
</dbReference>
<dbReference type="GO" id="GO:0055052">
    <property type="term" value="C:ATP-binding cassette (ABC) transporter complex, substrate-binding subunit-containing"/>
    <property type="evidence" value="ECO:0007669"/>
    <property type="project" value="TreeGrafter"/>
</dbReference>
<reference evidence="5 6" key="1">
    <citation type="submission" date="2015-08" db="EMBL/GenBank/DDBJ databases">
        <title>Draft genome sequence of cellulolytic and xylanolytic Paenibacillus sp. A59, isolated from a decaying forest soil from Patagonia, Argentina.</title>
        <authorList>
            <person name="Ghio S."/>
            <person name="Caceres A.M."/>
            <person name="Talia P."/>
            <person name="Grasso D."/>
            <person name="Campos E."/>
        </authorList>
    </citation>
    <scope>NUCLEOTIDE SEQUENCE [LARGE SCALE GENOMIC DNA]</scope>
    <source>
        <strain evidence="5 6">A59</strain>
    </source>
</reference>
<evidence type="ECO:0000313" key="5">
    <source>
        <dbReference type="EMBL" id="KOY15889.1"/>
    </source>
</evidence>
<dbReference type="OrthoDB" id="9763054at2"/>
<dbReference type="Pfam" id="PF13416">
    <property type="entry name" value="SBP_bac_8"/>
    <property type="match status" value="1"/>
</dbReference>
<evidence type="ECO:0000256" key="3">
    <source>
        <dbReference type="ARBA" id="ARBA00022729"/>
    </source>
</evidence>
<feature type="signal peptide" evidence="4">
    <location>
        <begin position="1"/>
        <end position="22"/>
    </location>
</feature>